<evidence type="ECO:0000256" key="7">
    <source>
        <dbReference type="HAMAP-Rule" id="MF_02065"/>
    </source>
</evidence>
<keyword evidence="10" id="KW-1185">Reference proteome</keyword>
<gene>
    <name evidence="7" type="primary">mltG</name>
    <name evidence="9" type="ORF">GCM10011499_20380</name>
</gene>
<dbReference type="GO" id="GO:0008932">
    <property type="term" value="F:lytic endotransglycosylase activity"/>
    <property type="evidence" value="ECO:0007669"/>
    <property type="project" value="UniProtKB-UniRule"/>
</dbReference>
<feature type="site" description="Important for catalytic activity" evidence="7">
    <location>
        <position position="219"/>
    </location>
</feature>
<evidence type="ECO:0000256" key="1">
    <source>
        <dbReference type="ARBA" id="ARBA00022475"/>
    </source>
</evidence>
<dbReference type="RefSeq" id="WP_127074362.1">
    <property type="nucleotide sequence ID" value="NZ_BMKB01000003.1"/>
</dbReference>
<comment type="caution">
    <text evidence="9">The sequence shown here is derived from an EMBL/GenBank/DDBJ whole genome shotgun (WGS) entry which is preliminary data.</text>
</comment>
<evidence type="ECO:0000256" key="2">
    <source>
        <dbReference type="ARBA" id="ARBA00022692"/>
    </source>
</evidence>
<evidence type="ECO:0000256" key="4">
    <source>
        <dbReference type="ARBA" id="ARBA00023136"/>
    </source>
</evidence>
<comment type="catalytic activity">
    <reaction evidence="7">
        <text>a peptidoglycan chain = a peptidoglycan chain with N-acetyl-1,6-anhydromuramyl-[peptide] at the reducing end + a peptidoglycan chain with N-acetylglucosamine at the non-reducing end.</text>
        <dbReference type="EC" id="4.2.2.29"/>
    </reaction>
</comment>
<dbReference type="Pfam" id="PF02618">
    <property type="entry name" value="YceG"/>
    <property type="match status" value="1"/>
</dbReference>
<dbReference type="PANTHER" id="PTHR30518">
    <property type="entry name" value="ENDOLYTIC MUREIN TRANSGLYCOSYLASE"/>
    <property type="match status" value="1"/>
</dbReference>
<organism evidence="9 10">
    <name type="scientific">Pelagibacterium lentulum</name>
    <dbReference type="NCBI Taxonomy" id="2029865"/>
    <lineage>
        <taxon>Bacteria</taxon>
        <taxon>Pseudomonadati</taxon>
        <taxon>Pseudomonadota</taxon>
        <taxon>Alphaproteobacteria</taxon>
        <taxon>Hyphomicrobiales</taxon>
        <taxon>Devosiaceae</taxon>
        <taxon>Pelagibacterium</taxon>
    </lineage>
</organism>
<accession>A0A916VXT3</accession>
<dbReference type="Gene3D" id="3.30.160.60">
    <property type="entry name" value="Classic Zinc Finger"/>
    <property type="match status" value="1"/>
</dbReference>
<proteinExistence type="inferred from homology"/>
<dbReference type="EMBL" id="BMKB01000003">
    <property type="protein sequence ID" value="GGA50381.1"/>
    <property type="molecule type" value="Genomic_DNA"/>
</dbReference>
<dbReference type="InterPro" id="IPR003770">
    <property type="entry name" value="MLTG-like"/>
</dbReference>
<keyword evidence="6 7" id="KW-0961">Cell wall biogenesis/degradation</keyword>
<feature type="region of interest" description="Disordered" evidence="8">
    <location>
        <begin position="349"/>
        <end position="378"/>
    </location>
</feature>
<keyword evidence="5 7" id="KW-0456">Lyase</keyword>
<dbReference type="EC" id="4.2.2.29" evidence="7"/>
<dbReference type="Proteomes" id="UP000596977">
    <property type="component" value="Unassembled WGS sequence"/>
</dbReference>
<dbReference type="GO" id="GO:0071555">
    <property type="term" value="P:cell wall organization"/>
    <property type="evidence" value="ECO:0007669"/>
    <property type="project" value="UniProtKB-KW"/>
</dbReference>
<reference evidence="9 10" key="1">
    <citation type="journal article" date="2014" name="Int. J. Syst. Evol. Microbiol.">
        <title>Complete genome sequence of Corynebacterium casei LMG S-19264T (=DSM 44701T), isolated from a smear-ripened cheese.</title>
        <authorList>
            <consortium name="US DOE Joint Genome Institute (JGI-PGF)"/>
            <person name="Walter F."/>
            <person name="Albersmeier A."/>
            <person name="Kalinowski J."/>
            <person name="Ruckert C."/>
        </authorList>
    </citation>
    <scope>NUCLEOTIDE SEQUENCE [LARGE SCALE GENOMIC DNA]</scope>
    <source>
        <strain evidence="9 10">CGMCC 1.15896</strain>
    </source>
</reference>
<dbReference type="GO" id="GO:0005886">
    <property type="term" value="C:plasma membrane"/>
    <property type="evidence" value="ECO:0007669"/>
    <property type="project" value="UniProtKB-SubCell"/>
</dbReference>
<dbReference type="NCBIfam" id="TIGR00247">
    <property type="entry name" value="endolytic transglycosylase MltG"/>
    <property type="match status" value="1"/>
</dbReference>
<evidence type="ECO:0000313" key="9">
    <source>
        <dbReference type="EMBL" id="GGA50381.1"/>
    </source>
</evidence>
<feature type="compositionally biased region" description="Acidic residues" evidence="8">
    <location>
        <begin position="364"/>
        <end position="378"/>
    </location>
</feature>
<evidence type="ECO:0000256" key="6">
    <source>
        <dbReference type="ARBA" id="ARBA00023316"/>
    </source>
</evidence>
<evidence type="ECO:0000256" key="8">
    <source>
        <dbReference type="SAM" id="MobiDB-lite"/>
    </source>
</evidence>
<comment type="similarity">
    <text evidence="7">Belongs to the transglycosylase MltG family.</text>
</comment>
<evidence type="ECO:0000313" key="10">
    <source>
        <dbReference type="Proteomes" id="UP000596977"/>
    </source>
</evidence>
<keyword evidence="2 7" id="KW-0812">Transmembrane</keyword>
<dbReference type="PANTHER" id="PTHR30518:SF2">
    <property type="entry name" value="ENDOLYTIC MUREIN TRANSGLYCOSYLASE"/>
    <property type="match status" value="1"/>
</dbReference>
<keyword evidence="4 7" id="KW-0472">Membrane</keyword>
<dbReference type="CDD" id="cd08010">
    <property type="entry name" value="MltG_like"/>
    <property type="match status" value="1"/>
</dbReference>
<feature type="compositionally biased region" description="Low complexity" evidence="8">
    <location>
        <begin position="352"/>
        <end position="363"/>
    </location>
</feature>
<keyword evidence="3 7" id="KW-1133">Transmembrane helix</keyword>
<sequence>MADKKSKRKQRRSGNGFVEAINGLLSLVLLVLVIAGGIFIYGVASFNSSGPIDEDTTFLVEPGNALVTVANRLEEQGLISNAYIFRFGAVALRRDTDIKAGEFNIAAHSSMSDILRELADGTPIQWGVTVPEGFTSWQVVERVNADENLTGTITQLPAEGSLLPGTYSYRRGDSRQSIIEQMSAAMERAKNEVWESRDPDLPISTPEELVILASIVERETGLASERPQVAGVFINRLRIGMRLQSDPTIIYGITLGQGSLGRGLRRSEIDEATPYNTYQIDGLPPTPIANPGIESLRAVANPEEHDYLYFVAAGAVPSMGHVFAETYAEHQRNVAAYRQIEREAAAARAEAEAQAAMDEIAQAEAEEAGVSGDEEQQD</sequence>
<protein>
    <recommendedName>
        <fullName evidence="7">Endolytic murein transglycosylase</fullName>
        <ecNumber evidence="7">4.2.2.29</ecNumber>
    </recommendedName>
    <alternativeName>
        <fullName evidence="7">Peptidoglycan lytic transglycosylase</fullName>
    </alternativeName>
    <alternativeName>
        <fullName evidence="7">Peptidoglycan polymerization terminase</fullName>
    </alternativeName>
</protein>
<dbReference type="Gene3D" id="3.30.1490.480">
    <property type="entry name" value="Endolytic murein transglycosylase"/>
    <property type="match status" value="1"/>
</dbReference>
<name>A0A916VXT3_9HYPH</name>
<evidence type="ECO:0000256" key="3">
    <source>
        <dbReference type="ARBA" id="ARBA00022989"/>
    </source>
</evidence>
<dbReference type="OrthoDB" id="9814591at2"/>
<dbReference type="GO" id="GO:0009252">
    <property type="term" value="P:peptidoglycan biosynthetic process"/>
    <property type="evidence" value="ECO:0007669"/>
    <property type="project" value="UniProtKB-UniRule"/>
</dbReference>
<feature type="transmembrane region" description="Helical" evidence="7">
    <location>
        <begin position="21"/>
        <end position="44"/>
    </location>
</feature>
<keyword evidence="1 7" id="KW-1003">Cell membrane</keyword>
<comment type="function">
    <text evidence="7">Functions as a peptidoglycan terminase that cleaves nascent peptidoglycan strands endolytically to terminate their elongation.</text>
</comment>
<dbReference type="AlphaFoldDB" id="A0A916VXT3"/>
<keyword evidence="7" id="KW-0997">Cell inner membrane</keyword>
<comment type="subcellular location">
    <subcellularLocation>
        <location evidence="7">Cell inner membrane</location>
        <topology evidence="7">Single-pass membrane protein</topology>
    </subcellularLocation>
</comment>
<evidence type="ECO:0000256" key="5">
    <source>
        <dbReference type="ARBA" id="ARBA00023239"/>
    </source>
</evidence>
<dbReference type="HAMAP" id="MF_02065">
    <property type="entry name" value="MltG"/>
    <property type="match status" value="1"/>
</dbReference>